<dbReference type="PROSITE" id="PS00622">
    <property type="entry name" value="HTH_LUXR_1"/>
    <property type="match status" value="1"/>
</dbReference>
<dbReference type="NCBIfam" id="TIGR02937">
    <property type="entry name" value="sigma70-ECF"/>
    <property type="match status" value="1"/>
</dbReference>
<dbReference type="GO" id="GO:0016987">
    <property type="term" value="F:sigma factor activity"/>
    <property type="evidence" value="ECO:0007669"/>
    <property type="project" value="UniProtKB-KW"/>
</dbReference>
<keyword evidence="4" id="KW-0804">Transcription</keyword>
<dbReference type="CDD" id="cd06171">
    <property type="entry name" value="Sigma70_r4"/>
    <property type="match status" value="1"/>
</dbReference>
<gene>
    <name evidence="6" type="ORF">SAMN05192579_11253</name>
</gene>
<dbReference type="SUPFAM" id="SSF88946">
    <property type="entry name" value="Sigma2 domain of RNA polymerase sigma factors"/>
    <property type="match status" value="1"/>
</dbReference>
<sequence length="175" mass="19861">MTSRSHQRQFEILLHEHRGIVFKVASVYAVSAADRDDLAQEICVQLWRSFGHYDERRAKFSTWMYRIALNVAISQLRRRKTSLDSRVEPLDEHHLDSIGGGQVIAETDERLAAMYACIGQLDPLHRALILLYLEDRSYAEIADVLGISETNVATKINRIKQKLRGQMTAPAPTGA</sequence>
<dbReference type="GO" id="GO:0003677">
    <property type="term" value="F:DNA binding"/>
    <property type="evidence" value="ECO:0007669"/>
    <property type="project" value="InterPro"/>
</dbReference>
<keyword evidence="3" id="KW-0731">Sigma factor</keyword>
<feature type="domain" description="HTH luxR-type" evidence="5">
    <location>
        <begin position="135"/>
        <end position="162"/>
    </location>
</feature>
<dbReference type="InterPro" id="IPR000792">
    <property type="entry name" value="Tscrpt_reg_LuxR_C"/>
</dbReference>
<dbReference type="InterPro" id="IPR007627">
    <property type="entry name" value="RNA_pol_sigma70_r2"/>
</dbReference>
<dbReference type="InterPro" id="IPR013249">
    <property type="entry name" value="RNA_pol_sigma70_r4_t2"/>
</dbReference>
<evidence type="ECO:0000256" key="4">
    <source>
        <dbReference type="ARBA" id="ARBA00023163"/>
    </source>
</evidence>
<dbReference type="InterPro" id="IPR013324">
    <property type="entry name" value="RNA_pol_sigma_r3/r4-like"/>
</dbReference>
<dbReference type="InterPro" id="IPR036388">
    <property type="entry name" value="WH-like_DNA-bd_sf"/>
</dbReference>
<evidence type="ECO:0000256" key="1">
    <source>
        <dbReference type="ARBA" id="ARBA00010641"/>
    </source>
</evidence>
<evidence type="ECO:0000313" key="6">
    <source>
        <dbReference type="EMBL" id="SFL04148.1"/>
    </source>
</evidence>
<dbReference type="InterPro" id="IPR013325">
    <property type="entry name" value="RNA_pol_sigma_r2"/>
</dbReference>
<evidence type="ECO:0000313" key="7">
    <source>
        <dbReference type="Proteomes" id="UP000198725"/>
    </source>
</evidence>
<dbReference type="Pfam" id="PF04542">
    <property type="entry name" value="Sigma70_r2"/>
    <property type="match status" value="1"/>
</dbReference>
<dbReference type="PANTHER" id="PTHR43133">
    <property type="entry name" value="RNA POLYMERASE ECF-TYPE SIGMA FACTO"/>
    <property type="match status" value="1"/>
</dbReference>
<evidence type="ECO:0000256" key="2">
    <source>
        <dbReference type="ARBA" id="ARBA00023015"/>
    </source>
</evidence>
<proteinExistence type="inferred from homology"/>
<dbReference type="AlphaFoldDB" id="A0A1I4EED9"/>
<dbReference type="PANTHER" id="PTHR43133:SF45">
    <property type="entry name" value="RNA POLYMERASE ECF-TYPE SIGMA FACTOR"/>
    <property type="match status" value="1"/>
</dbReference>
<name>A0A1I4EED9_9GAMM</name>
<dbReference type="Proteomes" id="UP000198725">
    <property type="component" value="Unassembled WGS sequence"/>
</dbReference>
<reference evidence="7" key="1">
    <citation type="submission" date="2016-10" db="EMBL/GenBank/DDBJ databases">
        <authorList>
            <person name="Varghese N."/>
            <person name="Submissions S."/>
        </authorList>
    </citation>
    <scope>NUCLEOTIDE SEQUENCE [LARGE SCALE GENOMIC DNA]</scope>
    <source>
        <strain evidence="7">MO64</strain>
    </source>
</reference>
<dbReference type="EMBL" id="FOSR01000012">
    <property type="protein sequence ID" value="SFL04148.1"/>
    <property type="molecule type" value="Genomic_DNA"/>
</dbReference>
<dbReference type="InterPro" id="IPR039425">
    <property type="entry name" value="RNA_pol_sigma-70-like"/>
</dbReference>
<keyword evidence="7" id="KW-1185">Reference proteome</keyword>
<dbReference type="Gene3D" id="1.10.1740.10">
    <property type="match status" value="1"/>
</dbReference>
<dbReference type="SUPFAM" id="SSF88659">
    <property type="entry name" value="Sigma3 and sigma4 domains of RNA polymerase sigma factors"/>
    <property type="match status" value="1"/>
</dbReference>
<accession>A0A1I4EED9</accession>
<dbReference type="Pfam" id="PF08281">
    <property type="entry name" value="Sigma70_r4_2"/>
    <property type="match status" value="1"/>
</dbReference>
<evidence type="ECO:0000256" key="3">
    <source>
        <dbReference type="ARBA" id="ARBA00023082"/>
    </source>
</evidence>
<organism evidence="6 7">
    <name type="scientific">Rhodanobacter glycinis</name>
    <dbReference type="NCBI Taxonomy" id="582702"/>
    <lineage>
        <taxon>Bacteria</taxon>
        <taxon>Pseudomonadati</taxon>
        <taxon>Pseudomonadota</taxon>
        <taxon>Gammaproteobacteria</taxon>
        <taxon>Lysobacterales</taxon>
        <taxon>Rhodanobacteraceae</taxon>
        <taxon>Rhodanobacter</taxon>
    </lineage>
</organism>
<keyword evidence="2" id="KW-0805">Transcription regulation</keyword>
<dbReference type="GO" id="GO:0006352">
    <property type="term" value="P:DNA-templated transcription initiation"/>
    <property type="evidence" value="ECO:0007669"/>
    <property type="project" value="InterPro"/>
</dbReference>
<comment type="similarity">
    <text evidence="1">Belongs to the sigma-70 factor family. ECF subfamily.</text>
</comment>
<dbReference type="Gene3D" id="1.10.10.10">
    <property type="entry name" value="Winged helix-like DNA-binding domain superfamily/Winged helix DNA-binding domain"/>
    <property type="match status" value="1"/>
</dbReference>
<dbReference type="RefSeq" id="WP_092704513.1">
    <property type="nucleotide sequence ID" value="NZ_FOSR01000012.1"/>
</dbReference>
<dbReference type="InterPro" id="IPR014284">
    <property type="entry name" value="RNA_pol_sigma-70_dom"/>
</dbReference>
<evidence type="ECO:0000259" key="5">
    <source>
        <dbReference type="PROSITE" id="PS00622"/>
    </source>
</evidence>
<protein>
    <submittedName>
        <fullName evidence="6">RNA polymerase sigma-70 factor, ECF subfamily</fullName>
    </submittedName>
</protein>